<dbReference type="InterPro" id="IPR011990">
    <property type="entry name" value="TPR-like_helical_dom_sf"/>
</dbReference>
<keyword evidence="2" id="KW-1185">Reference proteome</keyword>
<organism evidence="1 2">
    <name type="scientific">Mucilaginibacter segetis</name>
    <dbReference type="NCBI Taxonomy" id="2793071"/>
    <lineage>
        <taxon>Bacteria</taxon>
        <taxon>Pseudomonadati</taxon>
        <taxon>Bacteroidota</taxon>
        <taxon>Sphingobacteriia</taxon>
        <taxon>Sphingobacteriales</taxon>
        <taxon>Sphingobacteriaceae</taxon>
        <taxon>Mucilaginibacter</taxon>
    </lineage>
</organism>
<dbReference type="AlphaFoldDB" id="A0A934PVD8"/>
<reference evidence="1" key="1">
    <citation type="submission" date="2020-12" db="EMBL/GenBank/DDBJ databases">
        <title>Bacterial novel species Mucilaginibacter sp. SD-g isolated from soil.</title>
        <authorList>
            <person name="Jung H.-Y."/>
        </authorList>
    </citation>
    <scope>NUCLEOTIDE SEQUENCE</scope>
    <source>
        <strain evidence="1">SD-g</strain>
    </source>
</reference>
<evidence type="ECO:0000313" key="1">
    <source>
        <dbReference type="EMBL" id="MBK0380252.1"/>
    </source>
</evidence>
<dbReference type="SUPFAM" id="SSF48452">
    <property type="entry name" value="TPR-like"/>
    <property type="match status" value="1"/>
</dbReference>
<protein>
    <recommendedName>
        <fullName evidence="3">MalT-like TPR region domain-containing protein</fullName>
    </recommendedName>
</protein>
<name>A0A934PVD8_9SPHI</name>
<dbReference type="Gene3D" id="1.25.40.10">
    <property type="entry name" value="Tetratricopeptide repeat domain"/>
    <property type="match status" value="1"/>
</dbReference>
<gene>
    <name evidence="1" type="ORF">I5M19_13090</name>
</gene>
<comment type="caution">
    <text evidence="1">The sequence shown here is derived from an EMBL/GenBank/DDBJ whole genome shotgun (WGS) entry which is preliminary data.</text>
</comment>
<evidence type="ECO:0000313" key="2">
    <source>
        <dbReference type="Proteomes" id="UP000613193"/>
    </source>
</evidence>
<sequence>MRYIFIIILCALNLSASAQWWRLRFRKHERLPAITQIKDNSLQYDPVGKFIKADINPLKMPRSIYSIKISEHIAMNSAKHNMRYREFGSASYDFSELAKLYVLENRLSEAKWYYLQSIMLSKNTFDHQHTINSLINLAMVKADLGDLVQAQQDLSEARGIATSTGRTNDIKLIDEKIKYLKSNKSWLPKSELRYADAVGFADKTK</sequence>
<dbReference type="RefSeq" id="WP_200066779.1">
    <property type="nucleotide sequence ID" value="NZ_JAEHFW010000002.1"/>
</dbReference>
<evidence type="ECO:0008006" key="3">
    <source>
        <dbReference type="Google" id="ProtNLM"/>
    </source>
</evidence>
<dbReference type="Proteomes" id="UP000613193">
    <property type="component" value="Unassembled WGS sequence"/>
</dbReference>
<proteinExistence type="predicted"/>
<dbReference type="EMBL" id="JAEHFW010000002">
    <property type="protein sequence ID" value="MBK0380252.1"/>
    <property type="molecule type" value="Genomic_DNA"/>
</dbReference>
<accession>A0A934PVD8</accession>